<dbReference type="SUPFAM" id="SSF57716">
    <property type="entry name" value="Glucocorticoid receptor-like (DNA-binding domain)"/>
    <property type="match status" value="1"/>
</dbReference>
<dbReference type="SUPFAM" id="SSF54695">
    <property type="entry name" value="POZ domain"/>
    <property type="match status" value="1"/>
</dbReference>
<evidence type="ECO:0000256" key="8">
    <source>
        <dbReference type="ARBA" id="ARBA00023125"/>
    </source>
</evidence>
<keyword evidence="9" id="KW-0804">Transcription</keyword>
<dbReference type="OrthoDB" id="6072788at2759"/>
<dbReference type="InterPro" id="IPR006612">
    <property type="entry name" value="THAP_Znf"/>
</dbReference>
<comment type="similarity">
    <text evidence="2">Belongs to the THAP1 family.</text>
</comment>
<dbReference type="SMART" id="SM00225">
    <property type="entry name" value="BTB"/>
    <property type="match status" value="1"/>
</dbReference>
<evidence type="ECO:0000256" key="4">
    <source>
        <dbReference type="ARBA" id="ARBA00022771"/>
    </source>
</evidence>
<dbReference type="PANTHER" id="PTHR46600">
    <property type="entry name" value="THAP DOMAIN-CONTAINING"/>
    <property type="match status" value="1"/>
</dbReference>
<evidence type="ECO:0000313" key="16">
    <source>
        <dbReference type="EMBL" id="VDI19634.1"/>
    </source>
</evidence>
<keyword evidence="6" id="KW-0805">Transcription regulation</keyword>
<evidence type="ECO:0000256" key="2">
    <source>
        <dbReference type="ARBA" id="ARBA00006177"/>
    </source>
</evidence>
<dbReference type="PROSITE" id="PS50097">
    <property type="entry name" value="BTB"/>
    <property type="match status" value="1"/>
</dbReference>
<dbReference type="PROSITE" id="PS50950">
    <property type="entry name" value="ZF_THAP"/>
    <property type="match status" value="1"/>
</dbReference>
<dbReference type="AlphaFoldDB" id="A0A8B6DFX1"/>
<evidence type="ECO:0000313" key="17">
    <source>
        <dbReference type="Proteomes" id="UP000596742"/>
    </source>
</evidence>
<dbReference type="Pfam" id="PF00651">
    <property type="entry name" value="BTB"/>
    <property type="match status" value="1"/>
</dbReference>
<evidence type="ECO:0000259" key="14">
    <source>
        <dbReference type="PROSITE" id="PS50097"/>
    </source>
</evidence>
<comment type="subcellular location">
    <subcellularLocation>
        <location evidence="1">Nucleus</location>
        <location evidence="1">Nucleoplasm</location>
    </subcellularLocation>
</comment>
<dbReference type="Gene3D" id="3.30.710.10">
    <property type="entry name" value="Potassium Channel Kv1.1, Chain A"/>
    <property type="match status" value="1"/>
</dbReference>
<protein>
    <recommendedName>
        <fullName evidence="18">BTB domain-containing protein</fullName>
    </recommendedName>
</protein>
<evidence type="ECO:0000256" key="11">
    <source>
        <dbReference type="ARBA" id="ARBA00023306"/>
    </source>
</evidence>
<reference evidence="16" key="1">
    <citation type="submission" date="2018-11" db="EMBL/GenBank/DDBJ databases">
        <authorList>
            <person name="Alioto T."/>
            <person name="Alioto T."/>
        </authorList>
    </citation>
    <scope>NUCLEOTIDE SEQUENCE</scope>
</reference>
<dbReference type="Proteomes" id="UP000596742">
    <property type="component" value="Unassembled WGS sequence"/>
</dbReference>
<feature type="compositionally biased region" description="Polar residues" evidence="13">
    <location>
        <begin position="177"/>
        <end position="186"/>
    </location>
</feature>
<evidence type="ECO:0008006" key="18">
    <source>
        <dbReference type="Google" id="ProtNLM"/>
    </source>
</evidence>
<accession>A0A8B6DFX1</accession>
<evidence type="ECO:0000256" key="10">
    <source>
        <dbReference type="ARBA" id="ARBA00023242"/>
    </source>
</evidence>
<dbReference type="CDD" id="cd18186">
    <property type="entry name" value="BTB_POZ_ZBTB_KLHL-like"/>
    <property type="match status" value="1"/>
</dbReference>
<evidence type="ECO:0000256" key="9">
    <source>
        <dbReference type="ARBA" id="ARBA00023163"/>
    </source>
</evidence>
<keyword evidence="7" id="KW-0175">Coiled coil</keyword>
<dbReference type="InterPro" id="IPR000210">
    <property type="entry name" value="BTB/POZ_dom"/>
</dbReference>
<sequence length="854" mass="96238">MVFCSVLNCKIQSGQGIAMFKFPEKDLERRQIWIGKVALKRKDFQPSPFARVCARHFTNDQFVIDPSLAVSIGYKPKQLRLKEKAIPTIFDNYSGGIVLTTQKPWRTCTRTNYKTSTSEKGIKRKKKYMFTDEDTEDSETVSSSDTDSYDAPEHSSIQDNTEQLIDKTSKSIVENETVSETLSQPMDSAPKSTTSKKKPKKTASEILQACKLEADEIYSIKSKLPELQNKKRKKVICAMSRKNATQSPNFVEKRVLAANGLGDRVVEFPVDGDSEDVTSSILREFPKLQEGGGFIMYWADENSRNLIFLASSEESCNVDLLFQMHCGSVYIKPAKNDLEINKDLIYYQGDSETWGECQICGKLFLLEYIEDHVNKCRTHYDDMLLKELDMKGEANIPSPVTELQLSVTSNHVTTKFDTTTTVEPQHPITDINPGSVDTQLGNSLINQTQTIKIQQVLGSKSGPGDKPDQMLVVTQDPGYVDSLRSNFFAMQQEKQLCDVLLKGADNSYINAHKLVLLASGSPYFHNLLSGPQSATCNPQVIDFTLYPFPVLESLIRYLYTGEIMIPRPLVSKFNNLCGVLKLNAQNLLKHCFASCPPIGNYTVSLLGAKKSDSIEHVEENANLSYLKSNRFVTAPKRLSEKLRDIIEKNEKLFKDVGMNSNANSKLKSKQKRSFDISQEEYPIGNVMVKSTVPSLIVTEEQICVKTEQEDISVEHSYTNTENANPMFNISQENDTQTMLNNDYLEEDNTNKLKFKTNCDITLVSEGHTVDNISDVVVKVENVDMESENIHSDYESKTMNLESESAHSHYVPDIVIKTEPCDDDYWQKRPELGLELETESYEGLGSVTVKEEPMT</sequence>
<dbReference type="InterPro" id="IPR011333">
    <property type="entry name" value="SKP1/BTB/POZ_sf"/>
</dbReference>
<organism evidence="16 17">
    <name type="scientific">Mytilus galloprovincialis</name>
    <name type="common">Mediterranean mussel</name>
    <dbReference type="NCBI Taxonomy" id="29158"/>
    <lineage>
        <taxon>Eukaryota</taxon>
        <taxon>Metazoa</taxon>
        <taxon>Spiralia</taxon>
        <taxon>Lophotrochozoa</taxon>
        <taxon>Mollusca</taxon>
        <taxon>Bivalvia</taxon>
        <taxon>Autobranchia</taxon>
        <taxon>Pteriomorphia</taxon>
        <taxon>Mytilida</taxon>
        <taxon>Mytiloidea</taxon>
        <taxon>Mytilidae</taxon>
        <taxon>Mytilinae</taxon>
        <taxon>Mytilus</taxon>
    </lineage>
</organism>
<keyword evidence="4 12" id="KW-0863">Zinc-finger</keyword>
<name>A0A8B6DFX1_MYTGA</name>
<keyword evidence="17" id="KW-1185">Reference proteome</keyword>
<feature type="domain" description="THAP-type" evidence="15">
    <location>
        <begin position="1"/>
        <end position="90"/>
    </location>
</feature>
<evidence type="ECO:0000256" key="7">
    <source>
        <dbReference type="ARBA" id="ARBA00023054"/>
    </source>
</evidence>
<keyword evidence="10" id="KW-0539">Nucleus</keyword>
<dbReference type="InterPro" id="IPR026516">
    <property type="entry name" value="THAP1/10"/>
</dbReference>
<evidence type="ECO:0000256" key="3">
    <source>
        <dbReference type="ARBA" id="ARBA00022723"/>
    </source>
</evidence>
<gene>
    <name evidence="16" type="ORF">MGAL_10B076733</name>
</gene>
<dbReference type="Pfam" id="PF05485">
    <property type="entry name" value="THAP"/>
    <property type="match status" value="1"/>
</dbReference>
<evidence type="ECO:0000256" key="1">
    <source>
        <dbReference type="ARBA" id="ARBA00004642"/>
    </source>
</evidence>
<evidence type="ECO:0000256" key="13">
    <source>
        <dbReference type="SAM" id="MobiDB-lite"/>
    </source>
</evidence>
<keyword evidence="8 12" id="KW-0238">DNA-binding</keyword>
<keyword evidence="5" id="KW-0862">Zinc</keyword>
<evidence type="ECO:0000256" key="5">
    <source>
        <dbReference type="ARBA" id="ARBA00022833"/>
    </source>
</evidence>
<evidence type="ECO:0000256" key="12">
    <source>
        <dbReference type="PROSITE-ProRule" id="PRU00309"/>
    </source>
</evidence>
<dbReference type="GO" id="GO:0008270">
    <property type="term" value="F:zinc ion binding"/>
    <property type="evidence" value="ECO:0007669"/>
    <property type="project" value="UniProtKB-KW"/>
</dbReference>
<dbReference type="GO" id="GO:0043565">
    <property type="term" value="F:sequence-specific DNA binding"/>
    <property type="evidence" value="ECO:0007669"/>
    <property type="project" value="InterPro"/>
</dbReference>
<dbReference type="SMART" id="SM00692">
    <property type="entry name" value="DM3"/>
    <property type="match status" value="1"/>
</dbReference>
<dbReference type="EMBL" id="UYJE01003469">
    <property type="protein sequence ID" value="VDI19634.1"/>
    <property type="molecule type" value="Genomic_DNA"/>
</dbReference>
<dbReference type="GO" id="GO:0005654">
    <property type="term" value="C:nucleoplasm"/>
    <property type="evidence" value="ECO:0007669"/>
    <property type="project" value="UniProtKB-SubCell"/>
</dbReference>
<keyword evidence="11" id="KW-0131">Cell cycle</keyword>
<proteinExistence type="inferred from homology"/>
<evidence type="ECO:0000256" key="6">
    <source>
        <dbReference type="ARBA" id="ARBA00023015"/>
    </source>
</evidence>
<dbReference type="PANTHER" id="PTHR46600:SF1">
    <property type="entry name" value="THAP DOMAIN-CONTAINING PROTEIN 1"/>
    <property type="match status" value="1"/>
</dbReference>
<keyword evidence="3" id="KW-0479">Metal-binding</keyword>
<dbReference type="SMART" id="SM00980">
    <property type="entry name" value="THAP"/>
    <property type="match status" value="1"/>
</dbReference>
<comment type="caution">
    <text evidence="16">The sequence shown here is derived from an EMBL/GenBank/DDBJ whole genome shotgun (WGS) entry which is preliminary data.</text>
</comment>
<feature type="region of interest" description="Disordered" evidence="13">
    <location>
        <begin position="130"/>
        <end position="164"/>
    </location>
</feature>
<feature type="domain" description="BTB" evidence="14">
    <location>
        <begin position="497"/>
        <end position="567"/>
    </location>
</feature>
<feature type="region of interest" description="Disordered" evidence="13">
    <location>
        <begin position="177"/>
        <end position="202"/>
    </location>
</feature>
<evidence type="ECO:0000259" key="15">
    <source>
        <dbReference type="PROSITE" id="PS50950"/>
    </source>
</evidence>